<evidence type="ECO:0000313" key="2">
    <source>
        <dbReference type="EMBL" id="WGH20845.1"/>
    </source>
</evidence>
<keyword evidence="3" id="KW-1185">Reference proteome</keyword>
<dbReference type="Proteomes" id="UP001243276">
    <property type="component" value="Segment"/>
</dbReference>
<organism evidence="2 3">
    <name type="scientific">Gordonia phage Commandaria</name>
    <dbReference type="NCBI Taxonomy" id="3038364"/>
    <lineage>
        <taxon>Viruses</taxon>
        <taxon>Duplodnaviria</taxon>
        <taxon>Heunggongvirae</taxon>
        <taxon>Uroviricota</taxon>
        <taxon>Caudoviricetes</taxon>
        <taxon>Zierdtviridae</taxon>
        <taxon>Emilbogenvirinae</taxon>
        <taxon>Commandariavirus</taxon>
        <taxon>Commandariavirus commandaria</taxon>
    </lineage>
</organism>
<accession>A0AAF0K0Y9</accession>
<reference evidence="2" key="1">
    <citation type="submission" date="2023-03" db="EMBL/GenBank/DDBJ databases">
        <authorList>
            <person name="Adamson A.J."/>
            <person name="Baker B.A."/>
            <person name="Galadyk N."/>
            <person name="Joshi D.H."/>
            <person name="Kistler H.E."/>
            <person name="Roberts S.M."/>
            <person name="Saint K.A."/>
            <person name="Sunnen C.N."/>
            <person name="Garlena R.A."/>
            <person name="Russell D.A."/>
            <person name="Pope W.H."/>
            <person name="Jacobs-Sera D."/>
            <person name="Hatfull G.F."/>
        </authorList>
    </citation>
    <scope>NUCLEOTIDE SEQUENCE</scope>
</reference>
<dbReference type="RefSeq" id="YP_010842852.1">
    <property type="nucleotide sequence ID" value="NC_079146.1"/>
</dbReference>
<evidence type="ECO:0000313" key="3">
    <source>
        <dbReference type="Proteomes" id="UP001243276"/>
    </source>
</evidence>
<dbReference type="GeneID" id="80560615"/>
<name>A0AAF0K0Y9_9CAUD</name>
<dbReference type="KEGG" id="vg:80560615"/>
<protein>
    <submittedName>
        <fullName evidence="2">Uncharacterized protein</fullName>
    </submittedName>
</protein>
<gene>
    <name evidence="2" type="primary">62</name>
</gene>
<dbReference type="EMBL" id="OQ709208">
    <property type="protein sequence ID" value="WGH20845.1"/>
    <property type="molecule type" value="Genomic_DNA"/>
</dbReference>
<evidence type="ECO:0000256" key="1">
    <source>
        <dbReference type="SAM" id="MobiDB-lite"/>
    </source>
</evidence>
<feature type="region of interest" description="Disordered" evidence="1">
    <location>
        <begin position="1"/>
        <end position="34"/>
    </location>
</feature>
<proteinExistence type="predicted"/>
<sequence length="85" mass="9099">MTSTVKVGASKSPGFSGNFGGTMPQKRKTPPLREGDLVRIGGVPHDVVSGTRFGYVVVRNIETMAVKTARPGVCDLIATREERKP</sequence>